<evidence type="ECO:0000259" key="1">
    <source>
        <dbReference type="Pfam" id="PF00646"/>
    </source>
</evidence>
<dbReference type="KEGG" id="pda:103720058"/>
<accession>A0A8B7CW21</accession>
<dbReference type="AlphaFoldDB" id="A0A8B7CW21"/>
<reference evidence="4" key="2">
    <citation type="submission" date="2025-08" db="UniProtKB">
        <authorList>
            <consortium name="RefSeq"/>
        </authorList>
    </citation>
    <scope>IDENTIFICATION</scope>
    <source>
        <tissue evidence="4">Young leaves</tissue>
    </source>
</reference>
<dbReference type="SUPFAM" id="SSF81383">
    <property type="entry name" value="F-box domain"/>
    <property type="match status" value="1"/>
</dbReference>
<dbReference type="InterPro" id="IPR036047">
    <property type="entry name" value="F-box-like_dom_sf"/>
</dbReference>
<dbReference type="Pfam" id="PF03478">
    <property type="entry name" value="Beta-prop_KIB1-4"/>
    <property type="match status" value="1"/>
</dbReference>
<dbReference type="PANTHER" id="PTHR45463">
    <property type="entry name" value="OS09G0392200 PROTEIN"/>
    <property type="match status" value="1"/>
</dbReference>
<feature type="domain" description="F-box" evidence="1">
    <location>
        <begin position="20"/>
        <end position="57"/>
    </location>
</feature>
<proteinExistence type="predicted"/>
<dbReference type="PANTHER" id="PTHR45463:SF8">
    <property type="entry name" value="OS09G0392200 PROTEIN"/>
    <property type="match status" value="1"/>
</dbReference>
<dbReference type="GeneID" id="103720058"/>
<organism evidence="3 4">
    <name type="scientific">Phoenix dactylifera</name>
    <name type="common">Date palm</name>
    <dbReference type="NCBI Taxonomy" id="42345"/>
    <lineage>
        <taxon>Eukaryota</taxon>
        <taxon>Viridiplantae</taxon>
        <taxon>Streptophyta</taxon>
        <taxon>Embryophyta</taxon>
        <taxon>Tracheophyta</taxon>
        <taxon>Spermatophyta</taxon>
        <taxon>Magnoliopsida</taxon>
        <taxon>Liliopsida</taxon>
        <taxon>Arecaceae</taxon>
        <taxon>Coryphoideae</taxon>
        <taxon>Phoeniceae</taxon>
        <taxon>Phoenix</taxon>
    </lineage>
</organism>
<dbReference type="Proteomes" id="UP000228380">
    <property type="component" value="Chromosome 13"/>
</dbReference>
<keyword evidence="3" id="KW-1185">Reference proteome</keyword>
<gene>
    <name evidence="4" type="primary">LOC103720058</name>
</gene>
<name>A0A8B7CW21_PHODC</name>
<dbReference type="Gene3D" id="1.20.1280.50">
    <property type="match status" value="1"/>
</dbReference>
<evidence type="ECO:0000313" key="4">
    <source>
        <dbReference type="RefSeq" id="XP_008807808.2"/>
    </source>
</evidence>
<dbReference type="Pfam" id="PF00646">
    <property type="entry name" value="F-box"/>
    <property type="match status" value="1"/>
</dbReference>
<evidence type="ECO:0000313" key="3">
    <source>
        <dbReference type="Proteomes" id="UP000228380"/>
    </source>
</evidence>
<reference evidence="3" key="1">
    <citation type="journal article" date="2019" name="Nat. Commun.">
        <title>Genome-wide association mapping of date palm fruit traits.</title>
        <authorList>
            <person name="Hazzouri K.M."/>
            <person name="Gros-Balthazard M."/>
            <person name="Flowers J.M."/>
            <person name="Copetti D."/>
            <person name="Lemansour A."/>
            <person name="Lebrun M."/>
            <person name="Masmoudi K."/>
            <person name="Ferrand S."/>
            <person name="Dhar M.I."/>
            <person name="Fresquez Z.A."/>
            <person name="Rosas U."/>
            <person name="Zhang J."/>
            <person name="Talag J."/>
            <person name="Lee S."/>
            <person name="Kudrna D."/>
            <person name="Powell R.F."/>
            <person name="Leitch I.J."/>
            <person name="Krueger R.R."/>
            <person name="Wing R.A."/>
            <person name="Amiri K.M.A."/>
            <person name="Purugganan M.D."/>
        </authorList>
    </citation>
    <scope>NUCLEOTIDE SEQUENCE [LARGE SCALE GENOMIC DNA]</scope>
    <source>
        <strain evidence="3">cv. Khalas</strain>
    </source>
</reference>
<sequence length="357" mass="39792">MAKRSKATATNTRCRSNPPWSDLPELTLHNILSRLSPNVADFHAFSGVCKAWRSIAKASKQELLASQPPMFMLRLCTSGDLRFQSITDADRPRTSLLQVKTKNCVGVSFGYLIIVDRSWRQPSLVDPFTSTTIRMPKQSFLIRFAILTAPPSSPDCLLLGWGSRLDGSRFRTNAVAACELNGSAGMVQTCHHSFRSAIFRDGKAFVLSNLYGVAVMDLVLHPKPRLVEVERLPLPARVLHLLLNELMLTEVGGELLLVYKDPRGRLFVEAQSLDPKRAGWVPLTSLGGRALFLSYNRCEVAENPAAWDGEDCMYMVTGNAVVRQSLKDASTKVLIESLPPRYVDKRRNYGWVFPISN</sequence>
<protein>
    <submittedName>
        <fullName evidence="4">Uncharacterized protein LOC103720058</fullName>
    </submittedName>
</protein>
<dbReference type="RefSeq" id="XP_008807808.2">
    <property type="nucleotide sequence ID" value="XM_008809586.2"/>
</dbReference>
<dbReference type="OrthoDB" id="642536at2759"/>
<dbReference type="InterPro" id="IPR001810">
    <property type="entry name" value="F-box_dom"/>
</dbReference>
<dbReference type="CDD" id="cd09917">
    <property type="entry name" value="F-box_SF"/>
    <property type="match status" value="1"/>
</dbReference>
<evidence type="ECO:0000259" key="2">
    <source>
        <dbReference type="Pfam" id="PF03478"/>
    </source>
</evidence>
<feature type="domain" description="KIB1-4 beta-propeller" evidence="2">
    <location>
        <begin position="91"/>
        <end position="315"/>
    </location>
</feature>
<dbReference type="InterPro" id="IPR005174">
    <property type="entry name" value="KIB1-4_b-propeller"/>
</dbReference>